<evidence type="ECO:0000256" key="5">
    <source>
        <dbReference type="ARBA" id="ARBA00023251"/>
    </source>
</evidence>
<dbReference type="Pfam" id="PF00583">
    <property type="entry name" value="Acetyltransf_1"/>
    <property type="match status" value="1"/>
</dbReference>
<evidence type="ECO:0000256" key="8">
    <source>
        <dbReference type="ARBA" id="ARBA00048923"/>
    </source>
</evidence>
<dbReference type="EC" id="2.3.1.82" evidence="2"/>
<evidence type="ECO:0000256" key="1">
    <source>
        <dbReference type="ARBA" id="ARBA00011738"/>
    </source>
</evidence>
<evidence type="ECO:0000259" key="9">
    <source>
        <dbReference type="PROSITE" id="PS51186"/>
    </source>
</evidence>
<dbReference type="AlphaFoldDB" id="A0A7C2GDU2"/>
<evidence type="ECO:0000313" key="10">
    <source>
        <dbReference type="EMBL" id="HEH82350.1"/>
    </source>
</evidence>
<evidence type="ECO:0000256" key="2">
    <source>
        <dbReference type="ARBA" id="ARBA00012888"/>
    </source>
</evidence>
<dbReference type="EMBL" id="DSHZ01000088">
    <property type="protein sequence ID" value="HEO41604.1"/>
    <property type="molecule type" value="Genomic_DNA"/>
</dbReference>
<comment type="subunit">
    <text evidence="1">Homodimer.</text>
</comment>
<sequence>MAVRPLRGSDLSAYLPLRAALWPEGGADREEVERLLRDPDQAAFVVEVAGKLVGFAEVSLRPYAEGCKTRPVGYLEGWYVAPEWRGRGIGRALAEAAEAWARGKGCREMASDAELGNPLGQKAHRRLGYEEVARLVCYRKPL</sequence>
<dbReference type="EMBL" id="DSKL01000200">
    <property type="protein sequence ID" value="HEH82350.1"/>
    <property type="molecule type" value="Genomic_DNA"/>
</dbReference>
<dbReference type="SUPFAM" id="SSF55729">
    <property type="entry name" value="Acyl-CoA N-acyltransferases (Nat)"/>
    <property type="match status" value="1"/>
</dbReference>
<dbReference type="InterPro" id="IPR000182">
    <property type="entry name" value="GNAT_dom"/>
</dbReference>
<evidence type="ECO:0000313" key="11">
    <source>
        <dbReference type="EMBL" id="HEO41604.1"/>
    </source>
</evidence>
<organism evidence="10">
    <name type="scientific">Thermus islandicus</name>
    <dbReference type="NCBI Taxonomy" id="540988"/>
    <lineage>
        <taxon>Bacteria</taxon>
        <taxon>Thermotogati</taxon>
        <taxon>Deinococcota</taxon>
        <taxon>Deinococci</taxon>
        <taxon>Thermales</taxon>
        <taxon>Thermaceae</taxon>
        <taxon>Thermus</taxon>
    </lineage>
</organism>
<dbReference type="PANTHER" id="PTHR43877">
    <property type="entry name" value="AMINOALKYLPHOSPHONATE N-ACETYLTRANSFERASE-RELATED-RELATED"/>
    <property type="match status" value="1"/>
</dbReference>
<name>A0A7C2GDU2_9DEIN</name>
<evidence type="ECO:0000256" key="3">
    <source>
        <dbReference type="ARBA" id="ARBA00017677"/>
    </source>
</evidence>
<dbReference type="PROSITE" id="PS51186">
    <property type="entry name" value="GNAT"/>
    <property type="match status" value="1"/>
</dbReference>
<dbReference type="GO" id="GO:0047663">
    <property type="term" value="F:aminoglycoside 6'-N-acetyltransferase activity"/>
    <property type="evidence" value="ECO:0007669"/>
    <property type="project" value="UniProtKB-EC"/>
</dbReference>
<feature type="domain" description="N-acetyltransferase" evidence="9">
    <location>
        <begin position="1"/>
        <end position="142"/>
    </location>
</feature>
<dbReference type="InterPro" id="IPR050832">
    <property type="entry name" value="Bact_Acetyltransf"/>
</dbReference>
<comment type="caution">
    <text evidence="10">The sequence shown here is derived from an EMBL/GenBank/DDBJ whole genome shotgun (WGS) entry which is preliminary data.</text>
</comment>
<evidence type="ECO:0000256" key="7">
    <source>
        <dbReference type="ARBA" id="ARBA00029660"/>
    </source>
</evidence>
<gene>
    <name evidence="11" type="ORF">ENP09_01695</name>
    <name evidence="10" type="ORF">ENP73_05010</name>
</gene>
<evidence type="ECO:0000256" key="6">
    <source>
        <dbReference type="ARBA" id="ARBA00023315"/>
    </source>
</evidence>
<dbReference type="InterPro" id="IPR024170">
    <property type="entry name" value="Aminoglycoside_N6-AcTrfrase"/>
</dbReference>
<keyword evidence="6" id="KW-0012">Acyltransferase</keyword>
<protein>
    <recommendedName>
        <fullName evidence="3">Aminoglycoside N(6')-acetyltransferase type 1</fullName>
        <ecNumber evidence="2">2.3.1.82</ecNumber>
    </recommendedName>
    <alternativeName>
        <fullName evidence="7">Aminoglycoside resistance protein</fullName>
    </alternativeName>
</protein>
<proteinExistence type="predicted"/>
<dbReference type="Gene3D" id="3.40.630.30">
    <property type="match status" value="1"/>
</dbReference>
<keyword evidence="4 10" id="KW-0808">Transferase</keyword>
<comment type="catalytic activity">
    <reaction evidence="8">
        <text>kanamycin B + acetyl-CoA = N(6')-acetylkanamycin B + CoA + H(+)</text>
        <dbReference type="Rhea" id="RHEA:16449"/>
        <dbReference type="ChEBI" id="CHEBI:15378"/>
        <dbReference type="ChEBI" id="CHEBI:57287"/>
        <dbReference type="ChEBI" id="CHEBI:57288"/>
        <dbReference type="ChEBI" id="CHEBI:58390"/>
        <dbReference type="ChEBI" id="CHEBI:58549"/>
        <dbReference type="EC" id="2.3.1.82"/>
    </reaction>
</comment>
<dbReference type="GO" id="GO:0046677">
    <property type="term" value="P:response to antibiotic"/>
    <property type="evidence" value="ECO:0007669"/>
    <property type="project" value="UniProtKB-KW"/>
</dbReference>
<dbReference type="NCBIfam" id="NF043067">
    <property type="entry name" value="AAC_6p_group_E"/>
    <property type="match status" value="1"/>
</dbReference>
<dbReference type="InterPro" id="IPR016181">
    <property type="entry name" value="Acyl_CoA_acyltransferase"/>
</dbReference>
<reference evidence="10" key="1">
    <citation type="journal article" date="2020" name="mSystems">
        <title>Genome- and Community-Level Interaction Insights into Carbon Utilization and Element Cycling Functions of Hydrothermarchaeota in Hydrothermal Sediment.</title>
        <authorList>
            <person name="Zhou Z."/>
            <person name="Liu Y."/>
            <person name="Xu W."/>
            <person name="Pan J."/>
            <person name="Luo Z.H."/>
            <person name="Li M."/>
        </authorList>
    </citation>
    <scope>NUCLEOTIDE SEQUENCE [LARGE SCALE GENOMIC DNA]</scope>
    <source>
        <strain evidence="11">SpSt-189</strain>
        <strain evidence="10">SpSt-246</strain>
    </source>
</reference>
<dbReference type="CDD" id="cd04301">
    <property type="entry name" value="NAT_SF"/>
    <property type="match status" value="1"/>
</dbReference>
<accession>A0A7C2GDU2</accession>
<evidence type="ECO:0000256" key="4">
    <source>
        <dbReference type="ARBA" id="ARBA00022679"/>
    </source>
</evidence>
<keyword evidence="5" id="KW-0046">Antibiotic resistance</keyword>
<dbReference type="PIRSF" id="PIRSF000452">
    <property type="entry name" value="6-N-acetyltransf"/>
    <property type="match status" value="1"/>
</dbReference>